<evidence type="ECO:0000256" key="6">
    <source>
        <dbReference type="ARBA" id="ARBA00023136"/>
    </source>
</evidence>
<sequence length="283" mass="30521">MKEGLFIIARGIGQVMFQNNALSGLLMLAGIACNSWILALLALAGNIVSTLTACLCKYSREDIRNGLYGFNGTLVGIAIGVFMEINISSMFLLLFGSALSTWITRLFNRQKTVPGFTAPFIITVWILLLGNLYLFPTLLLPAIPHVSEAVAHLPKAFCLNIGQVMFQGGNILAGLLFLIGILVNSRIQTVYTVWGAFLPLLVVLPLTTDFSAFNAGLLGYNGVLCSIALGNRTFKSIAWATLAILLSTGIQITGMYAGITTLTAPFVVAVWIMLCLQHLSSRK</sequence>
<dbReference type="Proteomes" id="UP000654720">
    <property type="component" value="Chromosome"/>
</dbReference>
<keyword evidence="6 8" id="KW-0472">Membrane</keyword>
<reference evidence="10 11" key="1">
    <citation type="submission" date="2018-08" db="EMBL/GenBank/DDBJ databases">
        <title>A genome reference for cultivated species of the human gut microbiota.</title>
        <authorList>
            <person name="Zou Y."/>
            <person name="Xue W."/>
            <person name="Luo G."/>
        </authorList>
    </citation>
    <scope>NUCLEOTIDE SEQUENCE [LARGE SCALE GENOMIC DNA]</scope>
    <source>
        <strain evidence="10 11">OF02-7</strain>
    </source>
</reference>
<dbReference type="InterPro" id="IPR004937">
    <property type="entry name" value="Urea_transporter"/>
</dbReference>
<evidence type="ECO:0000256" key="4">
    <source>
        <dbReference type="ARBA" id="ARBA00022692"/>
    </source>
</evidence>
<dbReference type="GeneID" id="93098363"/>
<feature type="transmembrane region" description="Helical" evidence="8">
    <location>
        <begin position="262"/>
        <end position="279"/>
    </location>
</feature>
<feature type="transmembrane region" description="Helical" evidence="8">
    <location>
        <begin position="120"/>
        <end position="144"/>
    </location>
</feature>
<dbReference type="GO" id="GO:0015204">
    <property type="term" value="F:urea transmembrane transporter activity"/>
    <property type="evidence" value="ECO:0007669"/>
    <property type="project" value="InterPro"/>
</dbReference>
<dbReference type="AlphaFoldDB" id="A0A413IIP5"/>
<protein>
    <submittedName>
        <fullName evidence="10">Urea transporter</fullName>
    </submittedName>
</protein>
<feature type="site" description="Important for channel permeability" evidence="7">
    <location>
        <position position="263"/>
    </location>
</feature>
<comment type="subcellular location">
    <subcellularLocation>
        <location evidence="1">Cell membrane</location>
        <topology evidence="1">Multi-pass membrane protein</topology>
    </subcellularLocation>
</comment>
<keyword evidence="5 8" id="KW-1133">Transmembrane helix</keyword>
<evidence type="ECO:0000256" key="1">
    <source>
        <dbReference type="ARBA" id="ARBA00004651"/>
    </source>
</evidence>
<evidence type="ECO:0000256" key="3">
    <source>
        <dbReference type="ARBA" id="ARBA00022475"/>
    </source>
</evidence>
<dbReference type="PIRSF" id="PIRSF016502">
    <property type="entry name" value="Urea_transporter"/>
    <property type="match status" value="1"/>
</dbReference>
<dbReference type="PROSITE" id="PS51257">
    <property type="entry name" value="PROKAR_LIPOPROTEIN"/>
    <property type="match status" value="1"/>
</dbReference>
<organism evidence="10 11">
    <name type="scientific">Butyricimonas virosa</name>
    <dbReference type="NCBI Taxonomy" id="544645"/>
    <lineage>
        <taxon>Bacteria</taxon>
        <taxon>Pseudomonadati</taxon>
        <taxon>Bacteroidota</taxon>
        <taxon>Bacteroidia</taxon>
        <taxon>Bacteroidales</taxon>
        <taxon>Odoribacteraceae</taxon>
        <taxon>Butyricimonas</taxon>
    </lineage>
</organism>
<dbReference type="EMBL" id="CP069450">
    <property type="protein sequence ID" value="QRO48993.1"/>
    <property type="molecule type" value="Genomic_DNA"/>
</dbReference>
<feature type="transmembrane region" description="Helical" evidence="8">
    <location>
        <begin position="190"/>
        <end position="206"/>
    </location>
</feature>
<dbReference type="Proteomes" id="UP000286063">
    <property type="component" value="Unassembled WGS sequence"/>
</dbReference>
<dbReference type="Pfam" id="PF03253">
    <property type="entry name" value="UT"/>
    <property type="match status" value="1"/>
</dbReference>
<feature type="transmembrane region" description="Helical" evidence="8">
    <location>
        <begin position="164"/>
        <end position="183"/>
    </location>
</feature>
<dbReference type="EMBL" id="QSCR01000042">
    <property type="protein sequence ID" value="RGY12574.1"/>
    <property type="molecule type" value="Genomic_DNA"/>
</dbReference>
<keyword evidence="12" id="KW-1185">Reference proteome</keyword>
<dbReference type="OrthoDB" id="279428at2"/>
<dbReference type="RefSeq" id="WP_027201065.1">
    <property type="nucleotide sequence ID" value="NZ_CAJKXH010000013.1"/>
</dbReference>
<accession>A0A413IIP5</accession>
<gene>
    <name evidence="10" type="ORF">DXA50_17575</name>
    <name evidence="9" type="ORF">I6J59_13790</name>
</gene>
<evidence type="ECO:0000313" key="12">
    <source>
        <dbReference type="Proteomes" id="UP000654720"/>
    </source>
</evidence>
<proteinExistence type="inferred from homology"/>
<reference evidence="9 12" key="2">
    <citation type="submission" date="2021-02" db="EMBL/GenBank/DDBJ databases">
        <title>FDA dAtabase for Regulatory Grade micrObial Sequences (FDA-ARGOS): Supporting development and validation of Infectious Disease Dx tests.</title>
        <authorList>
            <person name="Carlson P."/>
            <person name="Fischbach M."/>
            <person name="Hastie J."/>
            <person name="Bilen M."/>
            <person name="Cheng A."/>
            <person name="Tallon L."/>
            <person name="Sadzewicz L."/>
            <person name="Zhao X."/>
            <person name="Boylan J."/>
            <person name="Ott S."/>
            <person name="Bowen H."/>
            <person name="Vavikolanu K."/>
            <person name="Mehta A."/>
            <person name="Aluvathingal J."/>
            <person name="Nadendla S."/>
            <person name="Yan Y."/>
            <person name="Sichtig H."/>
        </authorList>
    </citation>
    <scope>NUCLEOTIDE SEQUENCE [LARGE SCALE GENOMIC DNA]</scope>
    <source>
        <strain evidence="9 12">FDAARGOS_1229</strain>
    </source>
</reference>
<feature type="transmembrane region" description="Helical" evidence="8">
    <location>
        <begin position="25"/>
        <end position="54"/>
    </location>
</feature>
<evidence type="ECO:0000256" key="2">
    <source>
        <dbReference type="ARBA" id="ARBA00005914"/>
    </source>
</evidence>
<dbReference type="PANTHER" id="PTHR10464">
    <property type="entry name" value="UREA TRANSPORTER"/>
    <property type="match status" value="1"/>
</dbReference>
<dbReference type="PANTHER" id="PTHR10464:SF4">
    <property type="entry name" value="UREA TRANSPORTER"/>
    <property type="match status" value="1"/>
</dbReference>
<dbReference type="InterPro" id="IPR029020">
    <property type="entry name" value="Ammonium/urea_transptr"/>
</dbReference>
<dbReference type="GO" id="GO:0005886">
    <property type="term" value="C:plasma membrane"/>
    <property type="evidence" value="ECO:0007669"/>
    <property type="project" value="UniProtKB-SubCell"/>
</dbReference>
<dbReference type="Gene3D" id="1.10.3430.10">
    <property type="entry name" value="Ammonium transporter AmtB like domains"/>
    <property type="match status" value="1"/>
</dbReference>
<evidence type="ECO:0000256" key="7">
    <source>
        <dbReference type="PIRSR" id="PIRSR016502-1"/>
    </source>
</evidence>
<comment type="similarity">
    <text evidence="2">Belongs to the urea transporter family.</text>
</comment>
<evidence type="ECO:0000313" key="9">
    <source>
        <dbReference type="EMBL" id="QRO48993.1"/>
    </source>
</evidence>
<keyword evidence="3" id="KW-1003">Cell membrane</keyword>
<evidence type="ECO:0000313" key="11">
    <source>
        <dbReference type="Proteomes" id="UP000286063"/>
    </source>
</evidence>
<name>A0A413IIP5_9BACT</name>
<keyword evidence="4 8" id="KW-0812">Transmembrane</keyword>
<evidence type="ECO:0000256" key="8">
    <source>
        <dbReference type="SAM" id="Phobius"/>
    </source>
</evidence>
<evidence type="ECO:0000313" key="10">
    <source>
        <dbReference type="EMBL" id="RGY12574.1"/>
    </source>
</evidence>
<evidence type="ECO:0000256" key="5">
    <source>
        <dbReference type="ARBA" id="ARBA00022989"/>
    </source>
</evidence>